<accession>A0A068YDI1</accession>
<name>A0A068YDI1_ECHMU</name>
<dbReference type="AlphaFoldDB" id="A0A068YDI1"/>
<reference evidence="1" key="2">
    <citation type="submission" date="2015-11" db="EMBL/GenBank/DDBJ databases">
        <authorList>
            <person name="Zhang Y."/>
            <person name="Guo Z."/>
        </authorList>
    </citation>
    <scope>NUCLEOTIDE SEQUENCE</scope>
</reference>
<protein>
    <submittedName>
        <fullName evidence="1">Uncharacterized protein</fullName>
    </submittedName>
</protein>
<reference evidence="1" key="1">
    <citation type="journal article" date="2013" name="Nature">
        <title>The genomes of four tapeworm species reveal adaptations to parasitism.</title>
        <authorList>
            <person name="Tsai I.J."/>
            <person name="Zarowiecki M."/>
            <person name="Holroyd N."/>
            <person name="Garciarrubio A."/>
            <person name="Sanchez-Flores A."/>
            <person name="Brooks K.L."/>
            <person name="Tracey A."/>
            <person name="Bobes R.J."/>
            <person name="Fragoso G."/>
            <person name="Sciutto E."/>
            <person name="Aslett M."/>
            <person name="Beasley H."/>
            <person name="Bennett H.M."/>
            <person name="Cai J."/>
            <person name="Camicia F."/>
            <person name="Clark R."/>
            <person name="Cucher M."/>
            <person name="De Silva N."/>
            <person name="Day T.A."/>
            <person name="Deplazes P."/>
            <person name="Estrada K."/>
            <person name="Fernandez C."/>
            <person name="Holland P.W."/>
            <person name="Hou J."/>
            <person name="Hu S."/>
            <person name="Huckvale T."/>
            <person name="Hung S.S."/>
            <person name="Kamenetzky L."/>
            <person name="Keane J.A."/>
            <person name="Kiss F."/>
            <person name="Koziol U."/>
            <person name="Lambert O."/>
            <person name="Liu K."/>
            <person name="Luo X."/>
            <person name="Luo Y."/>
            <person name="Macchiaroli N."/>
            <person name="Nichol S."/>
            <person name="Paps J."/>
            <person name="Parkinson J."/>
            <person name="Pouchkina-Stantcheva N."/>
            <person name="Riddiford N."/>
            <person name="Rosenzvit M."/>
            <person name="Salinas G."/>
            <person name="Wasmuth J.D."/>
            <person name="Zamanian M."/>
            <person name="Zheng Y."/>
            <person name="Cai X."/>
            <person name="Soberon X."/>
            <person name="Olson P.D."/>
            <person name="Laclette J.P."/>
            <person name="Brehm K."/>
            <person name="Berriman M."/>
            <person name="Garciarrubio A."/>
            <person name="Bobes R.J."/>
            <person name="Fragoso G."/>
            <person name="Sanchez-Flores A."/>
            <person name="Estrada K."/>
            <person name="Cevallos M.A."/>
            <person name="Morett E."/>
            <person name="Gonzalez V."/>
            <person name="Portillo T."/>
            <person name="Ochoa-Leyva A."/>
            <person name="Jose M.V."/>
            <person name="Sciutto E."/>
            <person name="Landa A."/>
            <person name="Jimenez L."/>
            <person name="Valdes V."/>
            <person name="Carrero J.C."/>
            <person name="Larralde C."/>
            <person name="Morales-Montor J."/>
            <person name="Limon-Lason J."/>
            <person name="Soberon X."/>
            <person name="Laclette J.P."/>
        </authorList>
    </citation>
    <scope>NUCLEOTIDE SEQUENCE [LARGE SCALE GENOMIC DNA]</scope>
</reference>
<sequence>MLGGAETQVQVREQKNPTRVVTRPVALRAAVIKNSGCYTQTPDFTHSRKLTAKPAVKNSEIVLVFPEIEN</sequence>
<dbReference type="Proteomes" id="UP000017246">
    <property type="component" value="Unassembled WGS sequence"/>
</dbReference>
<gene>
    <name evidence="1" type="ORF">EmuJ_001032700</name>
</gene>
<keyword evidence="2" id="KW-1185">Reference proteome</keyword>
<evidence type="ECO:0000313" key="1">
    <source>
        <dbReference type="EMBL" id="CDS42611.1"/>
    </source>
</evidence>
<organism evidence="1 2">
    <name type="scientific">Echinococcus multilocularis</name>
    <name type="common">Fox tapeworm</name>
    <dbReference type="NCBI Taxonomy" id="6211"/>
    <lineage>
        <taxon>Eukaryota</taxon>
        <taxon>Metazoa</taxon>
        <taxon>Spiralia</taxon>
        <taxon>Lophotrochozoa</taxon>
        <taxon>Platyhelminthes</taxon>
        <taxon>Cestoda</taxon>
        <taxon>Eucestoda</taxon>
        <taxon>Cyclophyllidea</taxon>
        <taxon>Taeniidae</taxon>
        <taxon>Echinococcus</taxon>
    </lineage>
</organism>
<evidence type="ECO:0000313" key="2">
    <source>
        <dbReference type="Proteomes" id="UP000017246"/>
    </source>
</evidence>
<proteinExistence type="predicted"/>
<dbReference type="EMBL" id="LN902842">
    <property type="protein sequence ID" value="CDS42611.1"/>
    <property type="molecule type" value="Genomic_DNA"/>
</dbReference>